<dbReference type="AlphaFoldDB" id="A0A3Q2WD73"/>
<reference evidence="3" key="1">
    <citation type="submission" date="2025-08" db="UniProtKB">
        <authorList>
            <consortium name="Ensembl"/>
        </authorList>
    </citation>
    <scope>IDENTIFICATION</scope>
</reference>
<proteinExistence type="predicted"/>
<organism evidence="3 4">
    <name type="scientific">Haplochromis burtoni</name>
    <name type="common">Burton's mouthbrooder</name>
    <name type="synonym">Chromis burtoni</name>
    <dbReference type="NCBI Taxonomy" id="8153"/>
    <lineage>
        <taxon>Eukaryota</taxon>
        <taxon>Metazoa</taxon>
        <taxon>Chordata</taxon>
        <taxon>Craniata</taxon>
        <taxon>Vertebrata</taxon>
        <taxon>Euteleostomi</taxon>
        <taxon>Actinopterygii</taxon>
        <taxon>Neopterygii</taxon>
        <taxon>Teleostei</taxon>
        <taxon>Neoteleostei</taxon>
        <taxon>Acanthomorphata</taxon>
        <taxon>Ovalentaria</taxon>
        <taxon>Cichlomorphae</taxon>
        <taxon>Cichliformes</taxon>
        <taxon>Cichlidae</taxon>
        <taxon>African cichlids</taxon>
        <taxon>Pseudocrenilabrinae</taxon>
        <taxon>Haplochromini</taxon>
        <taxon>Haplochromis</taxon>
    </lineage>
</organism>
<evidence type="ECO:0000256" key="1">
    <source>
        <dbReference type="SAM" id="MobiDB-lite"/>
    </source>
</evidence>
<evidence type="ECO:0000313" key="4">
    <source>
        <dbReference type="Proteomes" id="UP000264840"/>
    </source>
</evidence>
<sequence>MSAVANTFENVKAVILSAHKNTTSTDKVSFYNSWAENYDQDVAVLDYRAPTLAANCISSHFSGDREGAVVLDVACGTGLVATQLKKLGFGKFVGVDGSKAMLELARQSGSYQDLKQIMLGEDFIIILSKSLITPRVYELAIEQKKKKDMQASITHREEGQVEGGGEPETKKRTTGGSVSKLEPYRIL</sequence>
<dbReference type="SUPFAM" id="SSF53335">
    <property type="entry name" value="S-adenosyl-L-methionine-dependent methyltransferases"/>
    <property type="match status" value="1"/>
</dbReference>
<dbReference type="Ensembl" id="ENSHBUT00000028978.1">
    <property type="protein sequence ID" value="ENSHBUP00000019589.1"/>
    <property type="gene ID" value="ENSHBUG00000021777.1"/>
</dbReference>
<feature type="region of interest" description="Disordered" evidence="1">
    <location>
        <begin position="149"/>
        <end position="187"/>
    </location>
</feature>
<name>A0A3Q2WD73_HAPBU</name>
<dbReference type="Gene3D" id="3.40.50.150">
    <property type="entry name" value="Vaccinia Virus protein VP39"/>
    <property type="match status" value="1"/>
</dbReference>
<evidence type="ECO:0000313" key="3">
    <source>
        <dbReference type="Ensembl" id="ENSHBUP00000019589.1"/>
    </source>
</evidence>
<feature type="compositionally biased region" description="Basic and acidic residues" evidence="1">
    <location>
        <begin position="149"/>
        <end position="159"/>
    </location>
</feature>
<dbReference type="InterPro" id="IPR029063">
    <property type="entry name" value="SAM-dependent_MTases_sf"/>
</dbReference>
<accession>A0A3Q2WD73</accession>
<dbReference type="STRING" id="8153.ENSHBUP00000019589"/>
<feature type="domain" description="Methyltransferase" evidence="2">
    <location>
        <begin position="70"/>
        <end position="114"/>
    </location>
</feature>
<dbReference type="Proteomes" id="UP000264840">
    <property type="component" value="Unplaced"/>
</dbReference>
<dbReference type="InterPro" id="IPR041698">
    <property type="entry name" value="Methyltransf_25"/>
</dbReference>
<keyword evidence="4" id="KW-1185">Reference proteome</keyword>
<protein>
    <submittedName>
        <fullName evidence="3">Methyltransferase like 27</fullName>
    </submittedName>
</protein>
<dbReference type="GeneTree" id="ENSGT00530000063975"/>
<evidence type="ECO:0000259" key="2">
    <source>
        <dbReference type="Pfam" id="PF13649"/>
    </source>
</evidence>
<dbReference type="Pfam" id="PF13649">
    <property type="entry name" value="Methyltransf_25"/>
    <property type="match status" value="1"/>
</dbReference>
<dbReference type="CDD" id="cd02440">
    <property type="entry name" value="AdoMet_MTases"/>
    <property type="match status" value="1"/>
</dbReference>
<reference evidence="3" key="2">
    <citation type="submission" date="2025-09" db="UniProtKB">
        <authorList>
            <consortium name="Ensembl"/>
        </authorList>
    </citation>
    <scope>IDENTIFICATION</scope>
</reference>